<dbReference type="RefSeq" id="WP_006157731.1">
    <property type="nucleotide sequence ID" value="NZ_AHJE01000022.1"/>
</dbReference>
<comment type="similarity">
    <text evidence="1">Belongs to the HMG-CoA lyase family.</text>
</comment>
<evidence type="ECO:0000256" key="1">
    <source>
        <dbReference type="ARBA" id="ARBA00009405"/>
    </source>
</evidence>
<dbReference type="GO" id="GO:0006552">
    <property type="term" value="P:L-leucine catabolic process"/>
    <property type="evidence" value="ECO:0007669"/>
    <property type="project" value="TreeGrafter"/>
</dbReference>
<evidence type="ECO:0000313" key="6">
    <source>
        <dbReference type="EMBL" id="EHP43163.1"/>
    </source>
</evidence>
<gene>
    <name evidence="6" type="ORF">OR16_10259</name>
</gene>
<dbReference type="PATRIC" id="fig|1127483.3.peg.2053"/>
<dbReference type="Pfam" id="PF00682">
    <property type="entry name" value="HMGL-like"/>
    <property type="match status" value="1"/>
</dbReference>
<dbReference type="Proteomes" id="UP000005808">
    <property type="component" value="Unassembled WGS sequence"/>
</dbReference>
<dbReference type="NCBIfam" id="NF004283">
    <property type="entry name" value="PRK05692.1"/>
    <property type="match status" value="1"/>
</dbReference>
<keyword evidence="3 6" id="KW-0456">Lyase</keyword>
<feature type="domain" description="Pyruvate carboxyltransferase" evidence="5">
    <location>
        <begin position="13"/>
        <end position="280"/>
    </location>
</feature>
<dbReference type="PANTHER" id="PTHR42738:SF7">
    <property type="entry name" value="HYDROXYMETHYLGLUTARYL-COA LYASE"/>
    <property type="match status" value="1"/>
</dbReference>
<feature type="region of interest" description="Disordered" evidence="4">
    <location>
        <begin position="347"/>
        <end position="366"/>
    </location>
</feature>
<dbReference type="FunFam" id="3.20.20.70:FF:000071">
    <property type="entry name" value="Hydroxymethylglutaryl-CoA lyase"/>
    <property type="match status" value="1"/>
</dbReference>
<proteinExistence type="inferred from homology"/>
<sequence length="366" mass="38041">MSASSMPRGPARIEINEVAPRDGLQIEPAVVPTDAKVAFLDALSACGFARIEATSFTSAKAIPALADAEAVMHRMQRGAGVRYTALVPNLRGLERALSCGPDELNLVMSASETHNRANLRMTRAQSQAQLLAMIEAANAAGVPANVSLSTVFGCPFEGEVDADAVMALAGSFAHAGAAGVTLCDTTGMAYPTQVAALCERFQQDLPQAGLTIHLHNTRGMGLANALAAWQTGVTRFDAAAGGLGGCPFAPGASGNVSTEELVHMFDAMGVDTGVDLARLLDVVAGLPALVQRDTASQLLRAGARLRTHQGRVRTARRGPAGAEQKTKINKHQAGDTPCLAIRHLPSHVPTSPCAHPARAARRSPPS</sequence>
<dbReference type="PROSITE" id="PS50991">
    <property type="entry name" value="PYR_CT"/>
    <property type="match status" value="1"/>
</dbReference>
<dbReference type="OrthoDB" id="9784013at2"/>
<comment type="caution">
    <text evidence="6">The sequence shown here is derived from an EMBL/GenBank/DDBJ whole genome shotgun (WGS) entry which is preliminary data.</text>
</comment>
<dbReference type="GO" id="GO:0046951">
    <property type="term" value="P:ketone body biosynthetic process"/>
    <property type="evidence" value="ECO:0007669"/>
    <property type="project" value="TreeGrafter"/>
</dbReference>
<dbReference type="CDD" id="cd07938">
    <property type="entry name" value="DRE_TIM_HMGL"/>
    <property type="match status" value="1"/>
</dbReference>
<name>H1S2U8_9BURK</name>
<dbReference type="AlphaFoldDB" id="H1S2U8"/>
<dbReference type="InterPro" id="IPR000891">
    <property type="entry name" value="PYR_CT"/>
</dbReference>
<dbReference type="EMBL" id="AHJE01000022">
    <property type="protein sequence ID" value="EHP43163.1"/>
    <property type="molecule type" value="Genomic_DNA"/>
</dbReference>
<dbReference type="Gene3D" id="3.20.20.70">
    <property type="entry name" value="Aldolase class I"/>
    <property type="match status" value="1"/>
</dbReference>
<dbReference type="SUPFAM" id="SSF51569">
    <property type="entry name" value="Aldolase"/>
    <property type="match status" value="1"/>
</dbReference>
<evidence type="ECO:0000256" key="3">
    <source>
        <dbReference type="ARBA" id="ARBA00023239"/>
    </source>
</evidence>
<accession>H1S2U8</accession>
<evidence type="ECO:0000259" key="5">
    <source>
        <dbReference type="PROSITE" id="PS50991"/>
    </source>
</evidence>
<feature type="region of interest" description="Disordered" evidence="4">
    <location>
        <begin position="306"/>
        <end position="333"/>
    </location>
</feature>
<protein>
    <submittedName>
        <fullName evidence="6">Hydroxymethylglutaryl-CoA lyase</fullName>
    </submittedName>
</protein>
<feature type="compositionally biased region" description="Basic residues" evidence="4">
    <location>
        <begin position="306"/>
        <end position="316"/>
    </location>
</feature>
<evidence type="ECO:0000256" key="4">
    <source>
        <dbReference type="SAM" id="MobiDB-lite"/>
    </source>
</evidence>
<dbReference type="InterPro" id="IPR043594">
    <property type="entry name" value="HMGL"/>
</dbReference>
<evidence type="ECO:0000313" key="7">
    <source>
        <dbReference type="Proteomes" id="UP000005808"/>
    </source>
</evidence>
<dbReference type="PANTHER" id="PTHR42738">
    <property type="entry name" value="HYDROXYMETHYLGLUTARYL-COA LYASE"/>
    <property type="match status" value="1"/>
</dbReference>
<reference evidence="6 7" key="1">
    <citation type="journal article" date="2012" name="J. Bacteriol.">
        <title>De Novo Genome Project of Cupriavidus basilensis OR16.</title>
        <authorList>
            <person name="Cserhati M."/>
            <person name="Kriszt B."/>
            <person name="Szoboszlay S."/>
            <person name="Toth A."/>
            <person name="Szabo I."/>
            <person name="Tancsics A."/>
            <person name="Nagy I."/>
            <person name="Horvath B."/>
            <person name="Nagy I."/>
            <person name="Kukolya J."/>
        </authorList>
    </citation>
    <scope>NUCLEOTIDE SEQUENCE [LARGE SCALE GENOMIC DNA]</scope>
    <source>
        <strain evidence="6 7">OR16</strain>
    </source>
</reference>
<organism evidence="6 7">
    <name type="scientific">Cupriavidus basilensis OR16</name>
    <dbReference type="NCBI Taxonomy" id="1127483"/>
    <lineage>
        <taxon>Bacteria</taxon>
        <taxon>Pseudomonadati</taxon>
        <taxon>Pseudomonadota</taxon>
        <taxon>Betaproteobacteria</taxon>
        <taxon>Burkholderiales</taxon>
        <taxon>Burkholderiaceae</taxon>
        <taxon>Cupriavidus</taxon>
    </lineage>
</organism>
<dbReference type="InterPro" id="IPR013785">
    <property type="entry name" value="Aldolase_TIM"/>
</dbReference>
<dbReference type="GO" id="GO:0046872">
    <property type="term" value="F:metal ion binding"/>
    <property type="evidence" value="ECO:0007669"/>
    <property type="project" value="UniProtKB-KW"/>
</dbReference>
<evidence type="ECO:0000256" key="2">
    <source>
        <dbReference type="ARBA" id="ARBA00022723"/>
    </source>
</evidence>
<dbReference type="GO" id="GO:0004419">
    <property type="term" value="F:hydroxymethylglutaryl-CoA lyase activity"/>
    <property type="evidence" value="ECO:0007669"/>
    <property type="project" value="TreeGrafter"/>
</dbReference>
<keyword evidence="2" id="KW-0479">Metal-binding</keyword>